<evidence type="ECO:0000256" key="11">
    <source>
        <dbReference type="ARBA" id="ARBA00022857"/>
    </source>
</evidence>
<dbReference type="SUPFAM" id="SSF56194">
    <property type="entry name" value="Uridine diphospho-N-Acetylenolpyruvylglucosamine reductase, MurB, C-terminal domain"/>
    <property type="match status" value="1"/>
</dbReference>
<dbReference type="SUPFAM" id="SSF56176">
    <property type="entry name" value="FAD-binding/transporter-associated domain-like"/>
    <property type="match status" value="1"/>
</dbReference>
<dbReference type="GO" id="GO:0051301">
    <property type="term" value="P:cell division"/>
    <property type="evidence" value="ECO:0007669"/>
    <property type="project" value="UniProtKB-KW"/>
</dbReference>
<evidence type="ECO:0000256" key="7">
    <source>
        <dbReference type="ARBA" id="ARBA00022490"/>
    </source>
</evidence>
<dbReference type="Proteomes" id="UP000002572">
    <property type="component" value="Chromosome"/>
</dbReference>
<dbReference type="InterPro" id="IPR003170">
    <property type="entry name" value="MurB"/>
</dbReference>
<organism evidence="21 22">
    <name type="scientific">Desulfurispirillum indicum (strain ATCC BAA-1389 / DSM 22839 / S5)</name>
    <dbReference type="NCBI Taxonomy" id="653733"/>
    <lineage>
        <taxon>Bacteria</taxon>
        <taxon>Pseudomonadati</taxon>
        <taxon>Chrysiogenota</taxon>
        <taxon>Chrysiogenia</taxon>
        <taxon>Chrysiogenales</taxon>
        <taxon>Chrysiogenaceae</taxon>
        <taxon>Desulfurispirillum</taxon>
    </lineage>
</organism>
<dbReference type="GO" id="GO:0071555">
    <property type="term" value="P:cell wall organization"/>
    <property type="evidence" value="ECO:0007669"/>
    <property type="project" value="UniProtKB-KW"/>
</dbReference>
<protein>
    <recommendedName>
        <fullName evidence="6 19">UDP-N-acetylenolpyruvoylglucosamine reductase</fullName>
        <ecNumber evidence="5 19">1.3.1.98</ecNumber>
    </recommendedName>
    <alternativeName>
        <fullName evidence="17 19">UDP-N-acetylmuramate dehydrogenase</fullName>
    </alternativeName>
</protein>
<proteinExistence type="inferred from homology"/>
<dbReference type="Gene3D" id="3.90.78.10">
    <property type="entry name" value="UDP-N-acetylenolpyruvoylglucosamine reductase, C-terminal domain"/>
    <property type="match status" value="1"/>
</dbReference>
<keyword evidence="9 19" id="KW-0285">Flavoprotein</keyword>
<evidence type="ECO:0000256" key="8">
    <source>
        <dbReference type="ARBA" id="ARBA00022618"/>
    </source>
</evidence>
<evidence type="ECO:0000313" key="22">
    <source>
        <dbReference type="Proteomes" id="UP000002572"/>
    </source>
</evidence>
<keyword evidence="14 19" id="KW-0560">Oxidoreductase</keyword>
<evidence type="ECO:0000256" key="10">
    <source>
        <dbReference type="ARBA" id="ARBA00022827"/>
    </source>
</evidence>
<keyword evidence="15 19" id="KW-0131">Cell cycle</keyword>
<dbReference type="InterPro" id="IPR036635">
    <property type="entry name" value="MurB_C_sf"/>
</dbReference>
<dbReference type="EC" id="1.3.1.98" evidence="5 19"/>
<evidence type="ECO:0000256" key="19">
    <source>
        <dbReference type="HAMAP-Rule" id="MF_00037"/>
    </source>
</evidence>
<reference evidence="21 22" key="1">
    <citation type="submission" date="2010-12" db="EMBL/GenBank/DDBJ databases">
        <title>Complete sequence of Desulfurispirillum indicum S5.</title>
        <authorList>
            <consortium name="US DOE Joint Genome Institute"/>
            <person name="Lucas S."/>
            <person name="Copeland A."/>
            <person name="Lapidus A."/>
            <person name="Cheng J.-F."/>
            <person name="Goodwin L."/>
            <person name="Pitluck S."/>
            <person name="Chertkov O."/>
            <person name="Held B."/>
            <person name="Detter J.C."/>
            <person name="Han C."/>
            <person name="Tapia R."/>
            <person name="Land M."/>
            <person name="Hauser L."/>
            <person name="Kyrpides N."/>
            <person name="Ivanova N."/>
            <person name="Mikhailova N."/>
            <person name="Haggblom M."/>
            <person name="Rauschenbach I."/>
            <person name="Bini E."/>
            <person name="Woyke T."/>
        </authorList>
    </citation>
    <scope>NUCLEOTIDE SEQUENCE [LARGE SCALE GENOMIC DNA]</scope>
    <source>
        <strain evidence="22">ATCC BAA-1389 / DSM 22839 / S5</strain>
    </source>
</reference>
<dbReference type="EMBL" id="CP002432">
    <property type="protein sequence ID" value="ADU65400.1"/>
    <property type="molecule type" value="Genomic_DNA"/>
</dbReference>
<dbReference type="STRING" id="653733.Selin_0652"/>
<evidence type="ECO:0000256" key="13">
    <source>
        <dbReference type="ARBA" id="ARBA00022984"/>
    </source>
</evidence>
<dbReference type="GO" id="GO:0009252">
    <property type="term" value="P:peptidoglycan biosynthetic process"/>
    <property type="evidence" value="ECO:0007669"/>
    <property type="project" value="UniProtKB-UniRule"/>
</dbReference>
<keyword evidence="12 19" id="KW-0133">Cell shape</keyword>
<keyword evidence="22" id="KW-1185">Reference proteome</keyword>
<name>E6W1E4_DESIS</name>
<comment type="function">
    <text evidence="2 19">Cell wall formation.</text>
</comment>
<keyword evidence="10 19" id="KW-0274">FAD</keyword>
<dbReference type="eggNOG" id="COG0812">
    <property type="taxonomic scope" value="Bacteria"/>
</dbReference>
<comment type="cofactor">
    <cofactor evidence="1 19">
        <name>FAD</name>
        <dbReference type="ChEBI" id="CHEBI:57692"/>
    </cofactor>
</comment>
<dbReference type="InterPro" id="IPR016166">
    <property type="entry name" value="FAD-bd_PCMH"/>
</dbReference>
<sequence>MRVLRNSSSAPCSSLRAGGVVPLLYLPQTMEECVQILQRHPSIPVLGRGSNTVLSARNPVPALLVASQLDHISISDETLVAKTGTMLARLATLAVRQGYGGFAPLAGIPGTIGGALVMNAGCYGVHISDRLLWVEIWRDGEIVCLQRHQMEFGYRCSSFDPAREVILRAAFDISLRVDESQQLRQCLERKKASQPTSLPSLGSVFRNPSASVSSWQLLEKCELKGMRLGSMQISEKHANFIVNLERGSAWPDDYVVLARMAANRVYQRTGILLEPEFRYLSKEGYFYGKEIL</sequence>
<evidence type="ECO:0000313" key="21">
    <source>
        <dbReference type="EMBL" id="ADU65400.1"/>
    </source>
</evidence>
<evidence type="ECO:0000256" key="15">
    <source>
        <dbReference type="ARBA" id="ARBA00023306"/>
    </source>
</evidence>
<dbReference type="InterPro" id="IPR036318">
    <property type="entry name" value="FAD-bd_PCMH-like_sf"/>
</dbReference>
<evidence type="ECO:0000256" key="18">
    <source>
        <dbReference type="ARBA" id="ARBA00048914"/>
    </source>
</evidence>
<evidence type="ECO:0000256" key="6">
    <source>
        <dbReference type="ARBA" id="ARBA00015188"/>
    </source>
</evidence>
<accession>E6W1E4</accession>
<comment type="pathway">
    <text evidence="4 19">Cell wall biogenesis; peptidoglycan biosynthesis.</text>
</comment>
<gene>
    <name evidence="19" type="primary">murB</name>
    <name evidence="21" type="ordered locus">Selin_0652</name>
</gene>
<comment type="subcellular location">
    <subcellularLocation>
        <location evidence="3 19">Cytoplasm</location>
    </subcellularLocation>
</comment>
<dbReference type="PANTHER" id="PTHR21071:SF4">
    <property type="entry name" value="UDP-N-ACETYLENOLPYRUVOYLGLUCOSAMINE REDUCTASE"/>
    <property type="match status" value="1"/>
</dbReference>
<dbReference type="Gene3D" id="3.30.465.10">
    <property type="match status" value="1"/>
</dbReference>
<evidence type="ECO:0000256" key="9">
    <source>
        <dbReference type="ARBA" id="ARBA00022630"/>
    </source>
</evidence>
<feature type="domain" description="FAD-binding PCMH-type" evidence="20">
    <location>
        <begin position="17"/>
        <end position="196"/>
    </location>
</feature>
<dbReference type="GO" id="GO:0008360">
    <property type="term" value="P:regulation of cell shape"/>
    <property type="evidence" value="ECO:0007669"/>
    <property type="project" value="UniProtKB-KW"/>
</dbReference>
<dbReference type="UniPathway" id="UPA00219"/>
<dbReference type="GO" id="GO:0005829">
    <property type="term" value="C:cytosol"/>
    <property type="evidence" value="ECO:0007669"/>
    <property type="project" value="TreeGrafter"/>
</dbReference>
<dbReference type="InterPro" id="IPR016169">
    <property type="entry name" value="FAD-bd_PCMH_sub2"/>
</dbReference>
<evidence type="ECO:0000256" key="4">
    <source>
        <dbReference type="ARBA" id="ARBA00004752"/>
    </source>
</evidence>
<dbReference type="GO" id="GO:0008762">
    <property type="term" value="F:UDP-N-acetylmuramate dehydrogenase activity"/>
    <property type="evidence" value="ECO:0007669"/>
    <property type="project" value="UniProtKB-UniRule"/>
</dbReference>
<feature type="active site" description="Proton donor" evidence="19">
    <location>
        <position position="203"/>
    </location>
</feature>
<evidence type="ECO:0000256" key="2">
    <source>
        <dbReference type="ARBA" id="ARBA00003921"/>
    </source>
</evidence>
<keyword evidence="7 19" id="KW-0963">Cytoplasm</keyword>
<dbReference type="HOGENOM" id="CLU_035304_1_1_0"/>
<evidence type="ECO:0000256" key="1">
    <source>
        <dbReference type="ARBA" id="ARBA00001974"/>
    </source>
</evidence>
<dbReference type="NCBIfam" id="TIGR00179">
    <property type="entry name" value="murB"/>
    <property type="match status" value="1"/>
</dbReference>
<dbReference type="FunCoup" id="E6W1E4">
    <property type="interactions" value="469"/>
</dbReference>
<evidence type="ECO:0000256" key="14">
    <source>
        <dbReference type="ARBA" id="ARBA00023002"/>
    </source>
</evidence>
<dbReference type="HAMAP" id="MF_00037">
    <property type="entry name" value="MurB"/>
    <property type="match status" value="1"/>
</dbReference>
<evidence type="ECO:0000256" key="16">
    <source>
        <dbReference type="ARBA" id="ARBA00023316"/>
    </source>
</evidence>
<keyword evidence="8 19" id="KW-0132">Cell division</keyword>
<dbReference type="PROSITE" id="PS51387">
    <property type="entry name" value="FAD_PCMH"/>
    <property type="match status" value="1"/>
</dbReference>
<dbReference type="KEGG" id="din:Selin_0652"/>
<keyword evidence="16 19" id="KW-0961">Cell wall biogenesis/degradation</keyword>
<dbReference type="InterPro" id="IPR011601">
    <property type="entry name" value="MurB_C"/>
</dbReference>
<comment type="catalytic activity">
    <reaction evidence="18 19">
        <text>UDP-N-acetyl-alpha-D-muramate + NADP(+) = UDP-N-acetyl-3-O-(1-carboxyvinyl)-alpha-D-glucosamine + NADPH + H(+)</text>
        <dbReference type="Rhea" id="RHEA:12248"/>
        <dbReference type="ChEBI" id="CHEBI:15378"/>
        <dbReference type="ChEBI" id="CHEBI:57783"/>
        <dbReference type="ChEBI" id="CHEBI:58349"/>
        <dbReference type="ChEBI" id="CHEBI:68483"/>
        <dbReference type="ChEBI" id="CHEBI:70757"/>
        <dbReference type="EC" id="1.3.1.98"/>
    </reaction>
</comment>
<feature type="active site" evidence="19">
    <location>
        <position position="155"/>
    </location>
</feature>
<evidence type="ECO:0000259" key="20">
    <source>
        <dbReference type="PROSITE" id="PS51387"/>
    </source>
</evidence>
<evidence type="ECO:0000256" key="3">
    <source>
        <dbReference type="ARBA" id="ARBA00004496"/>
    </source>
</evidence>
<keyword evidence="11 19" id="KW-0521">NADP</keyword>
<dbReference type="OrthoDB" id="9804753at2"/>
<dbReference type="InterPro" id="IPR006094">
    <property type="entry name" value="Oxid_FAD_bind_N"/>
</dbReference>
<dbReference type="AlphaFoldDB" id="E6W1E4"/>
<dbReference type="GO" id="GO:0071949">
    <property type="term" value="F:FAD binding"/>
    <property type="evidence" value="ECO:0007669"/>
    <property type="project" value="InterPro"/>
</dbReference>
<evidence type="ECO:0000256" key="5">
    <source>
        <dbReference type="ARBA" id="ARBA00012518"/>
    </source>
</evidence>
<dbReference type="RefSeq" id="WP_013505288.1">
    <property type="nucleotide sequence ID" value="NC_014836.1"/>
</dbReference>
<keyword evidence="13 19" id="KW-0573">Peptidoglycan synthesis</keyword>
<dbReference type="PANTHER" id="PTHR21071">
    <property type="entry name" value="UDP-N-ACETYLENOLPYRUVOYLGLUCOSAMINE REDUCTASE"/>
    <property type="match status" value="1"/>
</dbReference>
<dbReference type="Pfam" id="PF01565">
    <property type="entry name" value="FAD_binding_4"/>
    <property type="match status" value="1"/>
</dbReference>
<evidence type="ECO:0000256" key="12">
    <source>
        <dbReference type="ARBA" id="ARBA00022960"/>
    </source>
</evidence>
<comment type="similarity">
    <text evidence="19">Belongs to the MurB family.</text>
</comment>
<dbReference type="InParanoid" id="E6W1E4"/>
<dbReference type="Pfam" id="PF02873">
    <property type="entry name" value="MurB_C"/>
    <property type="match status" value="1"/>
</dbReference>
<evidence type="ECO:0000256" key="17">
    <source>
        <dbReference type="ARBA" id="ARBA00031026"/>
    </source>
</evidence>
<feature type="active site" evidence="19">
    <location>
        <position position="276"/>
    </location>
</feature>